<evidence type="ECO:0008006" key="2">
    <source>
        <dbReference type="Google" id="ProtNLM"/>
    </source>
</evidence>
<gene>
    <name evidence="1" type="ORF">AB5J53_41940</name>
</gene>
<organism evidence="1">
    <name type="scientific">Streptomyces sp. R41</name>
    <dbReference type="NCBI Taxonomy" id="3238632"/>
    <lineage>
        <taxon>Bacteria</taxon>
        <taxon>Bacillati</taxon>
        <taxon>Actinomycetota</taxon>
        <taxon>Actinomycetes</taxon>
        <taxon>Kitasatosporales</taxon>
        <taxon>Streptomycetaceae</taxon>
        <taxon>Streptomyces</taxon>
    </lineage>
</organism>
<proteinExistence type="predicted"/>
<reference evidence="1" key="1">
    <citation type="submission" date="2024-07" db="EMBL/GenBank/DDBJ databases">
        <authorList>
            <person name="Yu S.T."/>
        </authorList>
    </citation>
    <scope>NUCLEOTIDE SEQUENCE</scope>
    <source>
        <strain evidence="1">R41</strain>
    </source>
</reference>
<dbReference type="EMBL" id="CP163443">
    <property type="protein sequence ID" value="XDQ57766.1"/>
    <property type="molecule type" value="Genomic_DNA"/>
</dbReference>
<accession>A0AB39RT82</accession>
<dbReference type="AlphaFoldDB" id="A0AB39RT82"/>
<dbReference type="RefSeq" id="WP_369250827.1">
    <property type="nucleotide sequence ID" value="NZ_CP163443.1"/>
</dbReference>
<sequence length="43" mass="4874">MPGLELARTAVRSALHREDFPGSRHQVLGTHIVVRDSTRRHGR</sequence>
<protein>
    <recommendedName>
        <fullName evidence="2">LacI family transcriptional regulator</fullName>
    </recommendedName>
</protein>
<evidence type="ECO:0000313" key="1">
    <source>
        <dbReference type="EMBL" id="XDQ57766.1"/>
    </source>
</evidence>
<name>A0AB39RT82_9ACTN</name>